<keyword evidence="2" id="KW-0479">Metal-binding</keyword>
<sequence length="133" mass="14373">MSQLQQSAFSPATSGQQMSMSAAETGTWHMVCALEDIWPNTGVCALLAGRQIAIFRMKGDALYALDNHDPHSDANVISRGLVGDLGGEPVVASPIYKHHYQLRSGVCVEDANTQLNTYAVEVRAGMIWVQLLA</sequence>
<evidence type="ECO:0000256" key="5">
    <source>
        <dbReference type="ARBA" id="ARBA00023014"/>
    </source>
</evidence>
<dbReference type="Proteomes" id="UP001617669">
    <property type="component" value="Unassembled WGS sequence"/>
</dbReference>
<dbReference type="SUPFAM" id="SSF50022">
    <property type="entry name" value="ISP domain"/>
    <property type="match status" value="1"/>
</dbReference>
<evidence type="ECO:0000313" key="9">
    <source>
        <dbReference type="Proteomes" id="UP001617669"/>
    </source>
</evidence>
<keyword evidence="6" id="KW-0534">Nitrate assimilation</keyword>
<dbReference type="PROSITE" id="PS51300">
    <property type="entry name" value="NIRD"/>
    <property type="match status" value="1"/>
</dbReference>
<dbReference type="PANTHER" id="PTHR40562:SF1">
    <property type="entry name" value="NITRITE REDUCTASE (NADH) SMALL SUBUNIT"/>
    <property type="match status" value="1"/>
</dbReference>
<dbReference type="PANTHER" id="PTHR40562">
    <property type="match status" value="1"/>
</dbReference>
<comment type="caution">
    <text evidence="8">The sequence shown here is derived from an EMBL/GenBank/DDBJ whole genome shotgun (WGS) entry which is preliminary data.</text>
</comment>
<accession>A0ABW8GLC9</accession>
<protein>
    <submittedName>
        <fullName evidence="8">Nitrite reductase small subunit NirD</fullName>
    </submittedName>
</protein>
<organism evidence="8 9">
    <name type="scientific">Methylobacillus methanolivorans</name>
    <dbReference type="NCBI Taxonomy" id="1848927"/>
    <lineage>
        <taxon>Bacteria</taxon>
        <taxon>Pseudomonadati</taxon>
        <taxon>Pseudomonadota</taxon>
        <taxon>Betaproteobacteria</taxon>
        <taxon>Nitrosomonadales</taxon>
        <taxon>Methylophilaceae</taxon>
        <taxon>Methylobacillus</taxon>
    </lineage>
</organism>
<dbReference type="CDD" id="cd03529">
    <property type="entry name" value="Rieske_NirD"/>
    <property type="match status" value="1"/>
</dbReference>
<name>A0ABW8GLC9_9PROT</name>
<dbReference type="NCBIfam" id="TIGR02378">
    <property type="entry name" value="nirD_assim_sml"/>
    <property type="match status" value="1"/>
</dbReference>
<dbReference type="PROSITE" id="PS51296">
    <property type="entry name" value="RIESKE"/>
    <property type="match status" value="1"/>
</dbReference>
<evidence type="ECO:0000313" key="8">
    <source>
        <dbReference type="EMBL" id="MFJ5446213.1"/>
    </source>
</evidence>
<reference evidence="8 9" key="1">
    <citation type="submission" date="2024-11" db="EMBL/GenBank/DDBJ databases">
        <authorList>
            <person name="Kaparullina E.N."/>
            <person name="Delegan Y.A."/>
            <person name="Doronina N.V."/>
        </authorList>
    </citation>
    <scope>NUCLEOTIDE SEQUENCE [LARGE SCALE GENOMIC DNA]</scope>
    <source>
        <strain evidence="8 9">7sh_L</strain>
    </source>
</reference>
<evidence type="ECO:0000256" key="1">
    <source>
        <dbReference type="ARBA" id="ARBA00022714"/>
    </source>
</evidence>
<dbReference type="RefSeq" id="WP_400881371.1">
    <property type="nucleotide sequence ID" value="NZ_JBIWXY010000001.1"/>
</dbReference>
<keyword evidence="1" id="KW-0001">2Fe-2S</keyword>
<dbReference type="Gene3D" id="2.102.10.10">
    <property type="entry name" value="Rieske [2Fe-2S] iron-sulphur domain"/>
    <property type="match status" value="1"/>
</dbReference>
<dbReference type="InterPro" id="IPR012748">
    <property type="entry name" value="Rieske-like_NirD"/>
</dbReference>
<evidence type="ECO:0000256" key="3">
    <source>
        <dbReference type="ARBA" id="ARBA00023002"/>
    </source>
</evidence>
<evidence type="ECO:0000256" key="6">
    <source>
        <dbReference type="ARBA" id="ARBA00023063"/>
    </source>
</evidence>
<proteinExistence type="predicted"/>
<dbReference type="InterPro" id="IPR017941">
    <property type="entry name" value="Rieske_2Fe-2S"/>
</dbReference>
<dbReference type="EMBL" id="JBIWXY010000001">
    <property type="protein sequence ID" value="MFJ5446213.1"/>
    <property type="molecule type" value="Genomic_DNA"/>
</dbReference>
<evidence type="ECO:0000256" key="4">
    <source>
        <dbReference type="ARBA" id="ARBA00023004"/>
    </source>
</evidence>
<dbReference type="InterPro" id="IPR017881">
    <property type="entry name" value="NirD"/>
</dbReference>
<gene>
    <name evidence="8" type="primary">nirD</name>
    <name evidence="8" type="ORF">ACIKP9_08225</name>
</gene>
<dbReference type="Pfam" id="PF13806">
    <property type="entry name" value="Rieske_2"/>
    <property type="match status" value="1"/>
</dbReference>
<feature type="domain" description="Rieske" evidence="7">
    <location>
        <begin position="29"/>
        <end position="129"/>
    </location>
</feature>
<keyword evidence="4" id="KW-0408">Iron</keyword>
<evidence type="ECO:0000259" key="7">
    <source>
        <dbReference type="PROSITE" id="PS51296"/>
    </source>
</evidence>
<evidence type="ECO:0000256" key="2">
    <source>
        <dbReference type="ARBA" id="ARBA00022723"/>
    </source>
</evidence>
<dbReference type="InterPro" id="IPR036922">
    <property type="entry name" value="Rieske_2Fe-2S_sf"/>
</dbReference>
<keyword evidence="9" id="KW-1185">Reference proteome</keyword>
<keyword evidence="5" id="KW-0411">Iron-sulfur</keyword>
<keyword evidence="3" id="KW-0560">Oxidoreductase</keyword>